<evidence type="ECO:0000313" key="3">
    <source>
        <dbReference type="Proteomes" id="UP000778951"/>
    </source>
</evidence>
<protein>
    <submittedName>
        <fullName evidence="2">Type II toxin-antitoxin system HicB family antitoxin</fullName>
    </submittedName>
</protein>
<sequence length="137" mass="15449">MIYYAKIEQDEDGLWCAEFIDFAPDLIVAEGTTLEEALIQAHSILHEYLAYGLPQKPQQRQSEKGFYAIEVSPAMIASLNIRWQRHKLGLTQQEVATALGLQQPNYARLEKSGKMDLTMLDKIAKALKINKASLIEA</sequence>
<dbReference type="Proteomes" id="UP000778951">
    <property type="component" value="Unassembled WGS sequence"/>
</dbReference>
<dbReference type="PROSITE" id="PS50943">
    <property type="entry name" value="HTH_CROC1"/>
    <property type="match status" value="1"/>
</dbReference>
<dbReference type="AlphaFoldDB" id="A0A968GH30"/>
<name>A0A968GH30_9SPIO</name>
<accession>A0A968GH30</accession>
<dbReference type="SUPFAM" id="SSF143100">
    <property type="entry name" value="TTHA1013/TTHA0281-like"/>
    <property type="match status" value="1"/>
</dbReference>
<dbReference type="InterPro" id="IPR010982">
    <property type="entry name" value="Lambda_DNA-bd_dom_sf"/>
</dbReference>
<feature type="domain" description="HTH cro/C1-type" evidence="1">
    <location>
        <begin position="81"/>
        <end position="134"/>
    </location>
</feature>
<evidence type="ECO:0000259" key="1">
    <source>
        <dbReference type="PROSITE" id="PS50943"/>
    </source>
</evidence>
<reference evidence="2" key="1">
    <citation type="submission" date="2020-03" db="EMBL/GenBank/DDBJ databases">
        <title>Spirochaetal bacteria isolated from arthropods constitute a novel genus Entomospira genus novum within the order Spirochaetales.</title>
        <authorList>
            <person name="Grana-Miraglia L."/>
            <person name="Sikutova S."/>
            <person name="Fingerle V."/>
            <person name="Sing A."/>
            <person name="Castillo-Ramirez S."/>
            <person name="Margos G."/>
            <person name="Rudolf I."/>
        </authorList>
    </citation>
    <scope>NUCLEOTIDE SEQUENCE</scope>
    <source>
        <strain evidence="2">BR149</strain>
    </source>
</reference>
<dbReference type="Gene3D" id="1.10.260.40">
    <property type="entry name" value="lambda repressor-like DNA-binding domains"/>
    <property type="match status" value="1"/>
</dbReference>
<dbReference type="GO" id="GO:0003677">
    <property type="term" value="F:DNA binding"/>
    <property type="evidence" value="ECO:0007669"/>
    <property type="project" value="InterPro"/>
</dbReference>
<dbReference type="RefSeq" id="WP_167696535.1">
    <property type="nucleotide sequence ID" value="NZ_CP118183.1"/>
</dbReference>
<dbReference type="EMBL" id="JAATLM010000003">
    <property type="protein sequence ID" value="NIZ70212.1"/>
    <property type="molecule type" value="Genomic_DNA"/>
</dbReference>
<dbReference type="InterPro" id="IPR035069">
    <property type="entry name" value="TTHA1013/TTHA0281-like"/>
</dbReference>
<gene>
    <name evidence="2" type="ORF">HCT48_08320</name>
</gene>
<dbReference type="Gene3D" id="3.30.160.250">
    <property type="match status" value="1"/>
</dbReference>
<dbReference type="InterPro" id="IPR001387">
    <property type="entry name" value="Cro/C1-type_HTH"/>
</dbReference>
<keyword evidence="3" id="KW-1185">Reference proteome</keyword>
<dbReference type="SUPFAM" id="SSF47413">
    <property type="entry name" value="lambda repressor-like DNA-binding domains"/>
    <property type="match status" value="1"/>
</dbReference>
<organism evidence="2 3">
    <name type="scientific">Entomospira culicis</name>
    <dbReference type="NCBI Taxonomy" id="2719989"/>
    <lineage>
        <taxon>Bacteria</taxon>
        <taxon>Pseudomonadati</taxon>
        <taxon>Spirochaetota</taxon>
        <taxon>Spirochaetia</taxon>
        <taxon>Spirochaetales</taxon>
        <taxon>Spirochaetaceae</taxon>
        <taxon>Entomospira</taxon>
    </lineage>
</organism>
<proteinExistence type="predicted"/>
<comment type="caution">
    <text evidence="2">The sequence shown here is derived from an EMBL/GenBank/DDBJ whole genome shotgun (WGS) entry which is preliminary data.</text>
</comment>
<evidence type="ECO:0000313" key="2">
    <source>
        <dbReference type="EMBL" id="NIZ70212.1"/>
    </source>
</evidence>
<dbReference type="CDD" id="cd00093">
    <property type="entry name" value="HTH_XRE"/>
    <property type="match status" value="1"/>
</dbReference>
<dbReference type="Pfam" id="PF01381">
    <property type="entry name" value="HTH_3"/>
    <property type="match status" value="1"/>
</dbReference>
<dbReference type="SMART" id="SM00530">
    <property type="entry name" value="HTH_XRE"/>
    <property type="match status" value="1"/>
</dbReference>